<keyword evidence="1" id="KW-1133">Transmembrane helix</keyword>
<comment type="caution">
    <text evidence="2">The sequence shown here is derived from an EMBL/GenBank/DDBJ whole genome shotgun (WGS) entry which is preliminary data.</text>
</comment>
<dbReference type="InterPro" id="IPR010699">
    <property type="entry name" value="DUF1275"/>
</dbReference>
<keyword evidence="1" id="KW-0472">Membrane</keyword>
<feature type="transmembrane region" description="Helical" evidence="1">
    <location>
        <begin position="85"/>
        <end position="105"/>
    </location>
</feature>
<feature type="transmembrane region" description="Helical" evidence="1">
    <location>
        <begin position="21"/>
        <end position="42"/>
    </location>
</feature>
<feature type="transmembrane region" description="Helical" evidence="1">
    <location>
        <begin position="111"/>
        <end position="130"/>
    </location>
</feature>
<feature type="transmembrane region" description="Helical" evidence="1">
    <location>
        <begin position="54"/>
        <end position="73"/>
    </location>
</feature>
<reference evidence="2" key="1">
    <citation type="journal article" date="2020" name="Science">
        <title>Unexpected conservation and global transmission of agrobacterial virulence plasmids.</title>
        <authorList>
            <person name="Weisberg A.J."/>
            <person name="Davis E.W. 2nd"/>
            <person name="Tabima J."/>
            <person name="Belcher M.S."/>
            <person name="Miller M."/>
            <person name="Kuo C.H."/>
            <person name="Loper J.E."/>
            <person name="Grunwald N.J."/>
            <person name="Putnam M.L."/>
            <person name="Chang J.H."/>
        </authorList>
    </citation>
    <scope>NUCLEOTIDE SEQUENCE</scope>
    <source>
        <strain evidence="2">17-1853-1a</strain>
    </source>
</reference>
<keyword evidence="1" id="KW-0812">Transmembrane</keyword>
<protein>
    <submittedName>
        <fullName evidence="2">DUF1275 domain-containing protein</fullName>
    </submittedName>
</protein>
<gene>
    <name evidence="2" type="ORF">G6M46_23430</name>
</gene>
<sequence length="226" mass="23654">MTKTTTLMSLNGGYVDTAGFLAMHGLFTAHVTGNFVTFGAAMAQGSSGAFTKLLALPVFCSVVVLSQIVSIQLSRSGKPALSIMLITKTLLLIIGACLAIGYGPFPVGDTWPLFLTGMSLVAAMAIQNAVHRVHLSSAPPTTLMTGTTTQIMLDLGELISGSGDESKRATVRARIAKLSPSLLAFAIGCLIAAGLFMLAGMWCFLVPPIMSAIVFFVQRAERLPTA</sequence>
<dbReference type="Proteomes" id="UP000702952">
    <property type="component" value="Unassembled WGS sequence"/>
</dbReference>
<dbReference type="AlphaFoldDB" id="A0AA44F8H3"/>
<dbReference type="Pfam" id="PF06912">
    <property type="entry name" value="DUF1275"/>
    <property type="match status" value="1"/>
</dbReference>
<dbReference type="PANTHER" id="PTHR37314:SF5">
    <property type="entry name" value="SLR0142 PROTEIN"/>
    <property type="match status" value="1"/>
</dbReference>
<dbReference type="PANTHER" id="PTHR37314">
    <property type="entry name" value="SLR0142 PROTEIN"/>
    <property type="match status" value="1"/>
</dbReference>
<dbReference type="EMBL" id="JAAMAY010000035">
    <property type="protein sequence ID" value="NTC31087.1"/>
    <property type="molecule type" value="Genomic_DNA"/>
</dbReference>
<name>A0AA44F8H3_AGRTU</name>
<organism evidence="2 3">
    <name type="scientific">Agrobacterium tumefaciens</name>
    <dbReference type="NCBI Taxonomy" id="358"/>
    <lineage>
        <taxon>Bacteria</taxon>
        <taxon>Pseudomonadati</taxon>
        <taxon>Pseudomonadota</taxon>
        <taxon>Alphaproteobacteria</taxon>
        <taxon>Hyphomicrobiales</taxon>
        <taxon>Rhizobiaceae</taxon>
        <taxon>Rhizobium/Agrobacterium group</taxon>
        <taxon>Agrobacterium</taxon>
        <taxon>Agrobacterium tumefaciens complex</taxon>
    </lineage>
</organism>
<proteinExistence type="predicted"/>
<evidence type="ECO:0000256" key="1">
    <source>
        <dbReference type="SAM" id="Phobius"/>
    </source>
</evidence>
<evidence type="ECO:0000313" key="3">
    <source>
        <dbReference type="Proteomes" id="UP000702952"/>
    </source>
</evidence>
<accession>A0AA44F8H3</accession>
<evidence type="ECO:0000313" key="2">
    <source>
        <dbReference type="EMBL" id="NTC31087.1"/>
    </source>
</evidence>
<dbReference type="RefSeq" id="WP_174018915.1">
    <property type="nucleotide sequence ID" value="NZ_JAAMAW010000021.1"/>
</dbReference>